<sequence>IDTDVAPAPAPGPVAARRTRSSPRGVPAADASDENENERLRGTVEGEPVMPIPSDPVLNPPPEDGGDADPLAGLPASVRSLPPGAAVDVYDRATGRVMRGRARVGDLPAALARNPGWEAVAPGGGSGR</sequence>
<protein>
    <submittedName>
        <fullName evidence="2">Uncharacterized protein</fullName>
    </submittedName>
</protein>
<dbReference type="Proteomes" id="UP000266841">
    <property type="component" value="Unassembled WGS sequence"/>
</dbReference>
<dbReference type="AlphaFoldDB" id="K0S3G2"/>
<organism evidence="2 3">
    <name type="scientific">Thalassiosira oceanica</name>
    <name type="common">Marine diatom</name>
    <dbReference type="NCBI Taxonomy" id="159749"/>
    <lineage>
        <taxon>Eukaryota</taxon>
        <taxon>Sar</taxon>
        <taxon>Stramenopiles</taxon>
        <taxon>Ochrophyta</taxon>
        <taxon>Bacillariophyta</taxon>
        <taxon>Coscinodiscophyceae</taxon>
        <taxon>Thalassiosirophycidae</taxon>
        <taxon>Thalassiosirales</taxon>
        <taxon>Thalassiosiraceae</taxon>
        <taxon>Thalassiosira</taxon>
    </lineage>
</organism>
<reference evidence="2 3" key="1">
    <citation type="journal article" date="2012" name="Genome Biol.">
        <title>Genome and low-iron response of an oceanic diatom adapted to chronic iron limitation.</title>
        <authorList>
            <person name="Lommer M."/>
            <person name="Specht M."/>
            <person name="Roy A.S."/>
            <person name="Kraemer L."/>
            <person name="Andreson R."/>
            <person name="Gutowska M.A."/>
            <person name="Wolf J."/>
            <person name="Bergner S.V."/>
            <person name="Schilhabel M.B."/>
            <person name="Klostermeier U.C."/>
            <person name="Beiko R.G."/>
            <person name="Rosenstiel P."/>
            <person name="Hippler M."/>
            <person name="Laroche J."/>
        </authorList>
    </citation>
    <scope>NUCLEOTIDE SEQUENCE [LARGE SCALE GENOMIC DNA]</scope>
    <source>
        <strain evidence="2 3">CCMP1005</strain>
    </source>
</reference>
<proteinExistence type="predicted"/>
<evidence type="ECO:0000256" key="1">
    <source>
        <dbReference type="SAM" id="MobiDB-lite"/>
    </source>
</evidence>
<feature type="compositionally biased region" description="Pro residues" evidence="1">
    <location>
        <begin position="50"/>
        <end position="63"/>
    </location>
</feature>
<keyword evidence="3" id="KW-1185">Reference proteome</keyword>
<evidence type="ECO:0000313" key="3">
    <source>
        <dbReference type="Proteomes" id="UP000266841"/>
    </source>
</evidence>
<accession>K0S3G2</accession>
<dbReference type="EMBL" id="AGNL01022976">
    <property type="protein sequence ID" value="EJK59394.1"/>
    <property type="molecule type" value="Genomic_DNA"/>
</dbReference>
<comment type="caution">
    <text evidence="2">The sequence shown here is derived from an EMBL/GenBank/DDBJ whole genome shotgun (WGS) entry which is preliminary data.</text>
</comment>
<gene>
    <name evidence="2" type="ORF">THAOC_20393</name>
</gene>
<name>K0S3G2_THAOC</name>
<feature type="non-terminal residue" evidence="2">
    <location>
        <position position="1"/>
    </location>
</feature>
<evidence type="ECO:0000313" key="2">
    <source>
        <dbReference type="EMBL" id="EJK59394.1"/>
    </source>
</evidence>
<feature type="region of interest" description="Disordered" evidence="1">
    <location>
        <begin position="1"/>
        <end position="82"/>
    </location>
</feature>